<comment type="similarity">
    <text evidence="3">Belongs to the peptidase M50B family.</text>
</comment>
<dbReference type="PANTHER" id="PTHR39188">
    <property type="entry name" value="MEMBRANE-ASSOCIATED ZINC METALLOPROTEASE M50B"/>
    <property type="match status" value="1"/>
</dbReference>
<keyword evidence="6" id="KW-0479">Metal-binding</keyword>
<feature type="region of interest" description="Disordered" evidence="12">
    <location>
        <begin position="243"/>
        <end position="271"/>
    </location>
</feature>
<comment type="subcellular location">
    <subcellularLocation>
        <location evidence="2">Membrane</location>
        <topology evidence="2">Multi-pass membrane protein</topology>
    </subcellularLocation>
</comment>
<gene>
    <name evidence="15" type="primary">spoIVFB</name>
    <name evidence="15" type="ORF">Q31a_19850</name>
</gene>
<keyword evidence="9 13" id="KW-1133">Transmembrane helix</keyword>
<comment type="cofactor">
    <cofactor evidence="1">
        <name>Zn(2+)</name>
        <dbReference type="ChEBI" id="CHEBI:29105"/>
    </cofactor>
</comment>
<keyword evidence="5 13" id="KW-0812">Transmembrane</keyword>
<evidence type="ECO:0000256" key="9">
    <source>
        <dbReference type="ARBA" id="ARBA00022989"/>
    </source>
</evidence>
<feature type="transmembrane region" description="Helical" evidence="13">
    <location>
        <begin position="94"/>
        <end position="117"/>
    </location>
</feature>
<keyword evidence="11 13" id="KW-0472">Membrane</keyword>
<feature type="transmembrane region" description="Helical" evidence="13">
    <location>
        <begin position="6"/>
        <end position="26"/>
    </location>
</feature>
<dbReference type="Proteomes" id="UP000318017">
    <property type="component" value="Chromosome"/>
</dbReference>
<proteinExistence type="inferred from homology"/>
<dbReference type="GO" id="GO:0006508">
    <property type="term" value="P:proteolysis"/>
    <property type="evidence" value="ECO:0007669"/>
    <property type="project" value="UniProtKB-KW"/>
</dbReference>
<evidence type="ECO:0000259" key="14">
    <source>
        <dbReference type="Pfam" id="PF02163"/>
    </source>
</evidence>
<keyword evidence="10" id="KW-0482">Metalloprotease</keyword>
<dbReference type="Pfam" id="PF02163">
    <property type="entry name" value="Peptidase_M50"/>
    <property type="match status" value="2"/>
</dbReference>
<evidence type="ECO:0000256" key="5">
    <source>
        <dbReference type="ARBA" id="ARBA00022692"/>
    </source>
</evidence>
<evidence type="ECO:0000256" key="13">
    <source>
        <dbReference type="SAM" id="Phobius"/>
    </source>
</evidence>
<dbReference type="PANTHER" id="PTHR39188:SF3">
    <property type="entry name" value="STAGE IV SPORULATION PROTEIN FB"/>
    <property type="match status" value="1"/>
</dbReference>
<keyword evidence="16" id="KW-1185">Reference proteome</keyword>
<evidence type="ECO:0000256" key="1">
    <source>
        <dbReference type="ARBA" id="ARBA00001947"/>
    </source>
</evidence>
<sequence>MKIGTAGGIGVYIHWSFWMLIAFYLINETRHGGFAAGLFAVAFVLSIFACVVAHEFGHAGAAALFGIRTRDITLLPIGGVARLERMPEKPMQELVIAVAGPAVNVVIAGLLLVAILVRAETVDPAHLETMQFSYMEGLFAANVFLVLFNMLPVFPMDGGRVLRSILAMWTTHLRATEIAARIGRWMALALAIYAIYTLQFTLLLLAGFVFVAGTAELMAARVRAMGAAAQGGAPNPFGKMWPNQQAEGSWSYSGGQVQRSSQGQNDPGVIDAVSVREVRE</sequence>
<evidence type="ECO:0000313" key="15">
    <source>
        <dbReference type="EMBL" id="QDV23680.1"/>
    </source>
</evidence>
<keyword evidence="8" id="KW-0862">Zinc</keyword>
<reference evidence="15 16" key="1">
    <citation type="submission" date="2019-02" db="EMBL/GenBank/DDBJ databases">
        <title>Deep-cultivation of Planctomycetes and their phenomic and genomic characterization uncovers novel biology.</title>
        <authorList>
            <person name="Wiegand S."/>
            <person name="Jogler M."/>
            <person name="Boedeker C."/>
            <person name="Pinto D."/>
            <person name="Vollmers J."/>
            <person name="Rivas-Marin E."/>
            <person name="Kohn T."/>
            <person name="Peeters S.H."/>
            <person name="Heuer A."/>
            <person name="Rast P."/>
            <person name="Oberbeckmann S."/>
            <person name="Bunk B."/>
            <person name="Jeske O."/>
            <person name="Meyerdierks A."/>
            <person name="Storesund J.E."/>
            <person name="Kallscheuer N."/>
            <person name="Luecker S."/>
            <person name="Lage O.M."/>
            <person name="Pohl T."/>
            <person name="Merkel B.J."/>
            <person name="Hornburger P."/>
            <person name="Mueller R.-W."/>
            <person name="Bruemmer F."/>
            <person name="Labrenz M."/>
            <person name="Spormann A.M."/>
            <person name="Op den Camp H."/>
            <person name="Overmann J."/>
            <person name="Amann R."/>
            <person name="Jetten M.S.M."/>
            <person name="Mascher T."/>
            <person name="Medema M.H."/>
            <person name="Devos D.P."/>
            <person name="Kaster A.-K."/>
            <person name="Ovreas L."/>
            <person name="Rohde M."/>
            <person name="Galperin M.Y."/>
            <person name="Jogler C."/>
        </authorList>
    </citation>
    <scope>NUCLEOTIDE SEQUENCE [LARGE SCALE GENOMIC DNA]</scope>
    <source>
        <strain evidence="15 16">Q31a</strain>
    </source>
</reference>
<keyword evidence="4" id="KW-0645">Protease</keyword>
<dbReference type="GO" id="GO:0046872">
    <property type="term" value="F:metal ion binding"/>
    <property type="evidence" value="ECO:0007669"/>
    <property type="project" value="UniProtKB-KW"/>
</dbReference>
<evidence type="ECO:0000256" key="12">
    <source>
        <dbReference type="SAM" id="MobiDB-lite"/>
    </source>
</evidence>
<protein>
    <submittedName>
        <fullName evidence="15">Stage IV sporulation protein FB</fullName>
        <ecNumber evidence="15">3.4.24.-</ecNumber>
    </submittedName>
</protein>
<evidence type="ECO:0000256" key="4">
    <source>
        <dbReference type="ARBA" id="ARBA00022670"/>
    </source>
</evidence>
<accession>A0A518G537</accession>
<evidence type="ECO:0000256" key="10">
    <source>
        <dbReference type="ARBA" id="ARBA00023049"/>
    </source>
</evidence>
<dbReference type="EMBL" id="CP036298">
    <property type="protein sequence ID" value="QDV23680.1"/>
    <property type="molecule type" value="Genomic_DNA"/>
</dbReference>
<keyword evidence="7 15" id="KW-0378">Hydrolase</keyword>
<dbReference type="RefSeq" id="WP_145076768.1">
    <property type="nucleotide sequence ID" value="NZ_CP036298.1"/>
</dbReference>
<evidence type="ECO:0000256" key="8">
    <source>
        <dbReference type="ARBA" id="ARBA00022833"/>
    </source>
</evidence>
<feature type="transmembrane region" description="Helical" evidence="13">
    <location>
        <begin position="33"/>
        <end position="54"/>
    </location>
</feature>
<evidence type="ECO:0000256" key="2">
    <source>
        <dbReference type="ARBA" id="ARBA00004141"/>
    </source>
</evidence>
<organism evidence="15 16">
    <name type="scientific">Aureliella helgolandensis</name>
    <dbReference type="NCBI Taxonomy" id="2527968"/>
    <lineage>
        <taxon>Bacteria</taxon>
        <taxon>Pseudomonadati</taxon>
        <taxon>Planctomycetota</taxon>
        <taxon>Planctomycetia</taxon>
        <taxon>Pirellulales</taxon>
        <taxon>Pirellulaceae</taxon>
        <taxon>Aureliella</taxon>
    </lineage>
</organism>
<dbReference type="GO" id="GO:0008237">
    <property type="term" value="F:metallopeptidase activity"/>
    <property type="evidence" value="ECO:0007669"/>
    <property type="project" value="UniProtKB-KW"/>
</dbReference>
<dbReference type="AlphaFoldDB" id="A0A518G537"/>
<name>A0A518G537_9BACT</name>
<evidence type="ECO:0000256" key="11">
    <source>
        <dbReference type="ARBA" id="ARBA00023136"/>
    </source>
</evidence>
<evidence type="ECO:0000256" key="3">
    <source>
        <dbReference type="ARBA" id="ARBA00007931"/>
    </source>
</evidence>
<dbReference type="OrthoDB" id="9800627at2"/>
<dbReference type="EC" id="3.4.24.-" evidence="15"/>
<dbReference type="GO" id="GO:0016020">
    <property type="term" value="C:membrane"/>
    <property type="evidence" value="ECO:0007669"/>
    <property type="project" value="UniProtKB-SubCell"/>
</dbReference>
<dbReference type="KEGG" id="ahel:Q31a_19850"/>
<evidence type="ECO:0000313" key="16">
    <source>
        <dbReference type="Proteomes" id="UP000318017"/>
    </source>
</evidence>
<evidence type="ECO:0000256" key="6">
    <source>
        <dbReference type="ARBA" id="ARBA00022723"/>
    </source>
</evidence>
<evidence type="ECO:0000256" key="7">
    <source>
        <dbReference type="ARBA" id="ARBA00022801"/>
    </source>
</evidence>
<feature type="transmembrane region" description="Helical" evidence="13">
    <location>
        <begin position="137"/>
        <end position="157"/>
    </location>
</feature>
<feature type="domain" description="Peptidase M50" evidence="14">
    <location>
        <begin position="42"/>
        <end position="116"/>
    </location>
</feature>
<feature type="domain" description="Peptidase M50" evidence="14">
    <location>
        <begin position="133"/>
        <end position="190"/>
    </location>
</feature>
<dbReference type="InterPro" id="IPR008915">
    <property type="entry name" value="Peptidase_M50"/>
</dbReference>
<dbReference type="CDD" id="cd06164">
    <property type="entry name" value="S2P-M50_SpoIVFB_CBS"/>
    <property type="match status" value="1"/>
</dbReference>
<feature type="compositionally biased region" description="Low complexity" evidence="12">
    <location>
        <begin position="251"/>
        <end position="264"/>
    </location>
</feature>